<sequence>MSKITLTIIICLLFQSYTHSQNFTVSNGGSLSISKDSYLFVGGDFTNASGIVTLNSDSDEFSSLLVNGITSGTITYNRYVNIVGSGEWDLIGAPVSGMAFSTLIQDANIANNGSGVYAVGAYDNTTDTWVNATNATAGNLMLGQGYQMATTSGATLAFTGTIANGDQTVSIVNNDAANSGAGRRWNLIANPFASYVFANSPSETTNNFLTVNAAAIDDAFEAIYGWNADGTGYTIYNNTSAATYIAPGQGFFVAAAGTGENQTINFTKAMQTVVGTDDFIASKNATTSYELVLDMYQNKQKLGNTKFYFKEGLTLGLDPGFDAGAFNQTKGISSRLLEQDKGIGMGINAMSVDYMSSVTVPLVIHQEAGVSLKIEIANSTIPQDINVYIEDTLEKTFTLLTNNSFELIPTTKLSGSGRFYIHFTRSTLSADTVSSTSFLTAYKGVGNAYISIEGLQQFSQPANFSLYNLLGMKIQSKNIPNPSQKETLSTIGIKAGVYILQINYNKSVYTKKIFID</sequence>
<dbReference type="NCBIfam" id="TIGR04183">
    <property type="entry name" value="Por_Secre_tail"/>
    <property type="match status" value="1"/>
</dbReference>
<proteinExistence type="predicted"/>
<reference evidence="2 3" key="1">
    <citation type="submission" date="2016-12" db="EMBL/GenBank/DDBJ databases">
        <title>Trade-off between light-utilization and light-protection in marine flavobacteria.</title>
        <authorList>
            <person name="Kumagai Y."/>
            <person name="Yoshizawa S."/>
            <person name="Kogure K."/>
            <person name="Iwasaki W."/>
        </authorList>
    </citation>
    <scope>NUCLEOTIDE SEQUENCE [LARGE SCALE GENOMIC DNA]</scope>
    <source>
        <strain evidence="2 3">KCTC 22729</strain>
    </source>
</reference>
<evidence type="ECO:0000313" key="3">
    <source>
        <dbReference type="Proteomes" id="UP000237608"/>
    </source>
</evidence>
<name>A0A2S7WC43_9FLAO</name>
<comment type="caution">
    <text evidence="2">The sequence shown here is derived from an EMBL/GenBank/DDBJ whole genome shotgun (WGS) entry which is preliminary data.</text>
</comment>
<dbReference type="AlphaFoldDB" id="A0A2S7WC43"/>
<gene>
    <name evidence="2" type="ORF">BTO13_08070</name>
</gene>
<evidence type="ECO:0008006" key="4">
    <source>
        <dbReference type="Google" id="ProtNLM"/>
    </source>
</evidence>
<keyword evidence="3" id="KW-1185">Reference proteome</keyword>
<keyword evidence="1" id="KW-0732">Signal</keyword>
<accession>A0A2S7WC43</accession>
<dbReference type="OrthoDB" id="975384at2"/>
<organism evidence="2 3">
    <name type="scientific">Polaribacter gangjinensis</name>
    <dbReference type="NCBI Taxonomy" id="574710"/>
    <lineage>
        <taxon>Bacteria</taxon>
        <taxon>Pseudomonadati</taxon>
        <taxon>Bacteroidota</taxon>
        <taxon>Flavobacteriia</taxon>
        <taxon>Flavobacteriales</taxon>
        <taxon>Flavobacteriaceae</taxon>
    </lineage>
</organism>
<dbReference type="Proteomes" id="UP000237608">
    <property type="component" value="Unassembled WGS sequence"/>
</dbReference>
<dbReference type="EMBL" id="MSCL01000001">
    <property type="protein sequence ID" value="PQJ75204.1"/>
    <property type="molecule type" value="Genomic_DNA"/>
</dbReference>
<dbReference type="InterPro" id="IPR026444">
    <property type="entry name" value="Secre_tail"/>
</dbReference>
<dbReference type="RefSeq" id="WP_105046345.1">
    <property type="nucleotide sequence ID" value="NZ_CP150662.1"/>
</dbReference>
<protein>
    <recommendedName>
        <fullName evidence="4">Secretion system C-terminal sorting domain-containing protein</fullName>
    </recommendedName>
</protein>
<evidence type="ECO:0000313" key="2">
    <source>
        <dbReference type="EMBL" id="PQJ75204.1"/>
    </source>
</evidence>
<evidence type="ECO:0000256" key="1">
    <source>
        <dbReference type="ARBA" id="ARBA00022729"/>
    </source>
</evidence>